<organism evidence="4 5">
    <name type="scientific">Aerophobetes bacterium</name>
    <dbReference type="NCBI Taxonomy" id="2030807"/>
    <lineage>
        <taxon>Bacteria</taxon>
        <taxon>Candidatus Aerophobota</taxon>
    </lineage>
</organism>
<gene>
    <name evidence="4" type="ORF">COB21_03315</name>
</gene>
<evidence type="ECO:0000313" key="5">
    <source>
        <dbReference type="Proteomes" id="UP000218775"/>
    </source>
</evidence>
<feature type="domain" description="UvrD-like helicase C-terminal" evidence="3">
    <location>
        <begin position="442"/>
        <end position="488"/>
    </location>
</feature>
<comment type="caution">
    <text evidence="4">The sequence shown here is derived from an EMBL/GenBank/DDBJ whole genome shotgun (WGS) entry which is preliminary data.</text>
</comment>
<keyword evidence="2" id="KW-0067">ATP-binding</keyword>
<evidence type="ECO:0000259" key="3">
    <source>
        <dbReference type="Pfam" id="PF13538"/>
    </source>
</evidence>
<dbReference type="Gene3D" id="3.40.50.300">
    <property type="entry name" value="P-loop containing nucleotide triphosphate hydrolases"/>
    <property type="match status" value="2"/>
</dbReference>
<reference evidence="5" key="1">
    <citation type="submission" date="2017-08" db="EMBL/GenBank/DDBJ databases">
        <title>A dynamic microbial community with high functional redundancy inhabits the cold, oxic subseafloor aquifer.</title>
        <authorList>
            <person name="Tully B.J."/>
            <person name="Wheat C.G."/>
            <person name="Glazer B.T."/>
            <person name="Huber J.A."/>
        </authorList>
    </citation>
    <scope>NUCLEOTIDE SEQUENCE [LARGE SCALE GENOMIC DNA]</scope>
</reference>
<protein>
    <recommendedName>
        <fullName evidence="3">UvrD-like helicase C-terminal domain-containing protein</fullName>
    </recommendedName>
</protein>
<dbReference type="CDD" id="cd17933">
    <property type="entry name" value="DEXSc_RecD-like"/>
    <property type="match status" value="1"/>
</dbReference>
<dbReference type="EMBL" id="NVUK01000019">
    <property type="protein sequence ID" value="PCI77176.1"/>
    <property type="molecule type" value="Genomic_DNA"/>
</dbReference>
<dbReference type="GO" id="GO:0003678">
    <property type="term" value="F:DNA helicase activity"/>
    <property type="evidence" value="ECO:0007669"/>
    <property type="project" value="UniProtKB-ARBA"/>
</dbReference>
<dbReference type="InterPro" id="IPR027785">
    <property type="entry name" value="UvrD-like_helicase_C"/>
</dbReference>
<sequence>MSIKQGSIEFEKTIADLVSQDGNEKALFQELLQAYLEGHLCIEKAEKIESPFIENIRLGQKRFETLIGRWDNLYYLQRSYVVETKIFDLLKSIMGAHVKPLDIQAFQPLNRGQKEAVKKALKSAFFCLTGGPGTGKTHTIVSIIYSYLYGSRGSVVILAPTGKAATVLKKRIFHDELNTFASCADRIEITTLHKYFALRPGVDPVWLKRGLGDSLCIVDEASMIDTDWWVALLSAVSPQTRLVVCGDPHQLPPVEIGSVFFEICKALKFLDRVCFKELTSCMRTDNKEILSLAEKIKKGNGHDPIAFETDLDWEEVMMTLPLPKILEGDHKNISTAVVKAFFKQFMHVRILSPLKKGPWGTNLINKKTFEFMRRRFQEGETLVVPIMVVKNDASLGLSNGDLGLVFKTDNSLEFAPDEVCFFIREGAAISIPLALLPAYEISYALSVHKSQGSEFEHVLLLLPPGSENFGREVAYTAVTRAKKSVRVISDEETVKAVLSNSGVRNSGLSLRFSKLDNF</sequence>
<evidence type="ECO:0000256" key="1">
    <source>
        <dbReference type="ARBA" id="ARBA00022741"/>
    </source>
</evidence>
<evidence type="ECO:0000256" key="2">
    <source>
        <dbReference type="ARBA" id="ARBA00022840"/>
    </source>
</evidence>
<dbReference type="Gene3D" id="2.30.30.940">
    <property type="match status" value="1"/>
</dbReference>
<dbReference type="GO" id="GO:0005524">
    <property type="term" value="F:ATP binding"/>
    <property type="evidence" value="ECO:0007669"/>
    <property type="project" value="UniProtKB-KW"/>
</dbReference>
<dbReference type="InterPro" id="IPR027417">
    <property type="entry name" value="P-loop_NTPase"/>
</dbReference>
<keyword evidence="1" id="KW-0547">Nucleotide-binding</keyword>
<proteinExistence type="predicted"/>
<accession>A0A2A4X3U5</accession>
<dbReference type="SUPFAM" id="SSF52540">
    <property type="entry name" value="P-loop containing nucleoside triphosphate hydrolases"/>
    <property type="match status" value="1"/>
</dbReference>
<name>A0A2A4X3U5_UNCAE</name>
<dbReference type="AlphaFoldDB" id="A0A2A4X3U5"/>
<dbReference type="Proteomes" id="UP000218775">
    <property type="component" value="Unassembled WGS sequence"/>
</dbReference>
<dbReference type="PANTHER" id="PTHR43788">
    <property type="entry name" value="DNA2/NAM7 HELICASE FAMILY MEMBER"/>
    <property type="match status" value="1"/>
</dbReference>
<dbReference type="PANTHER" id="PTHR43788:SF6">
    <property type="entry name" value="DNA HELICASE B"/>
    <property type="match status" value="1"/>
</dbReference>
<evidence type="ECO:0000313" key="4">
    <source>
        <dbReference type="EMBL" id="PCI77176.1"/>
    </source>
</evidence>
<dbReference type="Pfam" id="PF13538">
    <property type="entry name" value="UvrD_C_2"/>
    <property type="match status" value="1"/>
</dbReference>
<dbReference type="Pfam" id="PF13604">
    <property type="entry name" value="AAA_30"/>
    <property type="match status" value="1"/>
</dbReference>
<dbReference type="CDD" id="cd18809">
    <property type="entry name" value="SF1_C_RecD"/>
    <property type="match status" value="1"/>
</dbReference>
<dbReference type="InterPro" id="IPR050534">
    <property type="entry name" value="Coronavir_polyprotein_1ab"/>
</dbReference>